<dbReference type="AlphaFoldDB" id="A0AAX2J5L5"/>
<accession>A0AAX2J5L5</accession>
<dbReference type="InterPro" id="IPR014030">
    <property type="entry name" value="Ketoacyl_synth_N"/>
</dbReference>
<evidence type="ECO:0000313" key="2">
    <source>
        <dbReference type="EMBL" id="SQH25294.1"/>
    </source>
</evidence>
<protein>
    <recommendedName>
        <fullName evidence="1">Beta-ketoacyl synthase-like N-terminal domain-containing protein</fullName>
    </recommendedName>
</protein>
<dbReference type="RefSeq" id="WP_003786894.1">
    <property type="nucleotide sequence ID" value="NZ_CP091518.1"/>
</dbReference>
<gene>
    <name evidence="2" type="ORF">NCTC10529_01490</name>
</gene>
<evidence type="ECO:0000259" key="1">
    <source>
        <dbReference type="Pfam" id="PF13723"/>
    </source>
</evidence>
<dbReference type="Proteomes" id="UP000248598">
    <property type="component" value="Chromosome 1"/>
</dbReference>
<evidence type="ECO:0000313" key="3">
    <source>
        <dbReference type="Proteomes" id="UP000248598"/>
    </source>
</evidence>
<feature type="domain" description="Beta-ketoacyl synthase-like N-terminal" evidence="1">
    <location>
        <begin position="21"/>
        <end position="234"/>
    </location>
</feature>
<sequence length="237" mass="26779">MQFNIRTWHAVSTRLTTPEHWLDWAHGTLSPHDLPEQKPDIAFLPALQRRRLSLSARLMFQAAHQAVGEQHCPTVFVSHDGEVNRNIELFVSLLREQSVSPTSFGLSVHNALVGQWSMLRGDTSENTAIVAQYDGWELACTEAAAMLQDGAKQVLVVTADEPCDLDDKTVLTAPFAYAVAAVLERGSDWTLTRHAATSPTTEPHYWGALDFVRHILLQKNAFRHFYPKSEWQWQHTQ</sequence>
<dbReference type="Pfam" id="PF13723">
    <property type="entry name" value="Ketoacyl-synt_2"/>
    <property type="match status" value="1"/>
</dbReference>
<dbReference type="EMBL" id="LS483426">
    <property type="protein sequence ID" value="SQH25294.1"/>
    <property type="molecule type" value="Genomic_DNA"/>
</dbReference>
<name>A0AAX2J5L5_KINKI</name>
<dbReference type="GeneID" id="93262770"/>
<proteinExistence type="predicted"/>
<reference evidence="2 3" key="1">
    <citation type="submission" date="2018-06" db="EMBL/GenBank/DDBJ databases">
        <authorList>
            <consortium name="Pathogen Informatics"/>
            <person name="Doyle S."/>
        </authorList>
    </citation>
    <scope>NUCLEOTIDE SEQUENCE [LARGE SCALE GENOMIC DNA]</scope>
    <source>
        <strain evidence="2 3">NCTC10529</strain>
    </source>
</reference>
<organism evidence="2 3">
    <name type="scientific">Kingella kingae</name>
    <dbReference type="NCBI Taxonomy" id="504"/>
    <lineage>
        <taxon>Bacteria</taxon>
        <taxon>Pseudomonadati</taxon>
        <taxon>Pseudomonadota</taxon>
        <taxon>Betaproteobacteria</taxon>
        <taxon>Neisseriales</taxon>
        <taxon>Neisseriaceae</taxon>
        <taxon>Kingella</taxon>
    </lineage>
</organism>